<comment type="function">
    <text evidence="5">Key component of the cytosolic iron-sulfur protein assembly (CIA) complex, a multiprotein complex that mediates the incorporation of iron-sulfur cluster into apoproteins specifically involved in DNA metabolism and genomic integrity. In the CIA complex, MMS19 acts as an adapter between early-acting CIA components and a subset of cellular target iron-sulfur proteins.</text>
</comment>
<keyword evidence="5" id="KW-0227">DNA damage</keyword>
<dbReference type="EMBL" id="ML119650">
    <property type="protein sequence ID" value="RPA86211.1"/>
    <property type="molecule type" value="Genomic_DNA"/>
</dbReference>
<evidence type="ECO:0000313" key="8">
    <source>
        <dbReference type="EMBL" id="RPA86211.1"/>
    </source>
</evidence>
<dbReference type="Gene3D" id="1.25.10.10">
    <property type="entry name" value="Leucine-rich Repeat Variant"/>
    <property type="match status" value="2"/>
</dbReference>
<comment type="subcellular location">
    <subcellularLocation>
        <location evidence="1 5">Nucleus</location>
    </subcellularLocation>
</comment>
<evidence type="ECO:0000259" key="7">
    <source>
        <dbReference type="Pfam" id="PF14500"/>
    </source>
</evidence>
<evidence type="ECO:0000256" key="3">
    <source>
        <dbReference type="ARBA" id="ARBA00022737"/>
    </source>
</evidence>
<evidence type="ECO:0000256" key="2">
    <source>
        <dbReference type="ARBA" id="ARBA00009340"/>
    </source>
</evidence>
<reference evidence="8 9" key="1">
    <citation type="journal article" date="2018" name="Nat. Ecol. Evol.">
        <title>Pezizomycetes genomes reveal the molecular basis of ectomycorrhizal truffle lifestyle.</title>
        <authorList>
            <person name="Murat C."/>
            <person name="Payen T."/>
            <person name="Noel B."/>
            <person name="Kuo A."/>
            <person name="Morin E."/>
            <person name="Chen J."/>
            <person name="Kohler A."/>
            <person name="Krizsan K."/>
            <person name="Balestrini R."/>
            <person name="Da Silva C."/>
            <person name="Montanini B."/>
            <person name="Hainaut M."/>
            <person name="Levati E."/>
            <person name="Barry K.W."/>
            <person name="Belfiori B."/>
            <person name="Cichocki N."/>
            <person name="Clum A."/>
            <person name="Dockter R.B."/>
            <person name="Fauchery L."/>
            <person name="Guy J."/>
            <person name="Iotti M."/>
            <person name="Le Tacon F."/>
            <person name="Lindquist E.A."/>
            <person name="Lipzen A."/>
            <person name="Malagnac F."/>
            <person name="Mello A."/>
            <person name="Molinier V."/>
            <person name="Miyauchi S."/>
            <person name="Poulain J."/>
            <person name="Riccioni C."/>
            <person name="Rubini A."/>
            <person name="Sitrit Y."/>
            <person name="Splivallo R."/>
            <person name="Traeger S."/>
            <person name="Wang M."/>
            <person name="Zifcakova L."/>
            <person name="Wipf D."/>
            <person name="Zambonelli A."/>
            <person name="Paolocci F."/>
            <person name="Nowrousian M."/>
            <person name="Ottonello S."/>
            <person name="Baldrian P."/>
            <person name="Spatafora J.W."/>
            <person name="Henrissat B."/>
            <person name="Nagy L.G."/>
            <person name="Aury J.M."/>
            <person name="Wincker P."/>
            <person name="Grigoriev I.V."/>
            <person name="Bonfante P."/>
            <person name="Martin F.M."/>
        </authorList>
    </citation>
    <scope>NUCLEOTIDE SEQUENCE [LARGE SCALE GENOMIC DNA]</scope>
    <source>
        <strain evidence="8 9">RN42</strain>
    </source>
</reference>
<name>A0A3N4IPQ4_ASCIM</name>
<feature type="domain" description="MMS19 N-terminal" evidence="7">
    <location>
        <begin position="39"/>
        <end position="299"/>
    </location>
</feature>
<dbReference type="PANTHER" id="PTHR12891:SF0">
    <property type="entry name" value="MMS19 NUCLEOTIDE EXCISION REPAIR PROTEIN HOMOLOG"/>
    <property type="match status" value="1"/>
</dbReference>
<dbReference type="PANTHER" id="PTHR12891">
    <property type="entry name" value="DNA REPAIR/TRANSCRIPTION PROTEIN MET18/MMS19"/>
    <property type="match status" value="1"/>
</dbReference>
<evidence type="ECO:0000313" key="9">
    <source>
        <dbReference type="Proteomes" id="UP000275078"/>
    </source>
</evidence>
<dbReference type="GO" id="GO:0016226">
    <property type="term" value="P:iron-sulfur cluster assembly"/>
    <property type="evidence" value="ECO:0007669"/>
    <property type="project" value="UniProtKB-UniRule"/>
</dbReference>
<dbReference type="InterPro" id="IPR024687">
    <property type="entry name" value="MMS19_C"/>
</dbReference>
<dbReference type="GO" id="GO:0006281">
    <property type="term" value="P:DNA repair"/>
    <property type="evidence" value="ECO:0007669"/>
    <property type="project" value="UniProtKB-UniRule"/>
</dbReference>
<evidence type="ECO:0000256" key="1">
    <source>
        <dbReference type="ARBA" id="ARBA00004123"/>
    </source>
</evidence>
<dbReference type="Pfam" id="PF14500">
    <property type="entry name" value="MMS19_N"/>
    <property type="match status" value="1"/>
</dbReference>
<protein>
    <recommendedName>
        <fullName evidence="5">MMS19 nucleotide excision repair protein</fullName>
    </recommendedName>
</protein>
<dbReference type="OrthoDB" id="342900at2759"/>
<keyword evidence="4 5" id="KW-0539">Nucleus</keyword>
<comment type="similarity">
    <text evidence="2 5">Belongs to the MET18/MMS19 family.</text>
</comment>
<dbReference type="InterPro" id="IPR029240">
    <property type="entry name" value="MMS19_N"/>
</dbReference>
<keyword evidence="3" id="KW-0677">Repeat</keyword>
<accession>A0A3N4IPQ4</accession>
<dbReference type="GO" id="GO:0005634">
    <property type="term" value="C:nucleus"/>
    <property type="evidence" value="ECO:0007669"/>
    <property type="project" value="UniProtKB-SubCell"/>
</dbReference>
<dbReference type="Pfam" id="PF12460">
    <property type="entry name" value="MMS19_C"/>
    <property type="match status" value="1"/>
</dbReference>
<keyword evidence="9" id="KW-1185">Reference proteome</keyword>
<dbReference type="GO" id="GO:0051604">
    <property type="term" value="P:protein maturation"/>
    <property type="evidence" value="ECO:0007669"/>
    <property type="project" value="UniProtKB-UniRule"/>
</dbReference>
<dbReference type="Proteomes" id="UP000275078">
    <property type="component" value="Unassembled WGS sequence"/>
</dbReference>
<dbReference type="InterPro" id="IPR011989">
    <property type="entry name" value="ARM-like"/>
</dbReference>
<feature type="domain" description="MMS19 C-terminal" evidence="6">
    <location>
        <begin position="550"/>
        <end position="983"/>
    </location>
</feature>
<sequence length="1032" mass="114176">MDAKLYLITIDKNPAEAAEIAANVARKIENKETKLLEVVQSLGEPLTDEDRTIRAKAIAYLGAVLNGITGKSVTRQHVSVLAEFLCARLEDEVALKETSLALTALVKTGKVPKEDILKVAETLFKTVDMKKHPQGTRFVVLTLLDRLMADYRPVLKEMGDDFVTGFVSLVALEKDPRNLMIVFSLMRVILVEFDIERHVEALFDGVYCYFPITFRPPPDDPYQITTQQLKDRLRDCLTSTPLFAPHLFPPLIEKLDSTNENVKKDSLQTMVTAAKNFGPLVMRKYYGKIWDSVKYEVLNALPNESDEVMDEALRVVKELGSTLSYGLNGTVPEGSPLAIYVKTVSKECLDSLKEPQTKKAKSAAILLSTVASSSSSAYYGIVVNSVPALMTIYEGAEELVKQKSWMEVILHMLDAGLSVYGTWGDLNPAPVQENPLAKFSERLFEIYSQALMGGSKDDTSKRLIALKGLDKMARMRSFLSEADIGVVVVYLNEVILEENKEDVRKQALDNLLDFSKYRSNLLIEKTFPSLMAALPDEEPKELVVVPYPIILEALAKLSLDRAIFDVLITRLLNKLIVIVRNNAGEQYVQAILATILVVLEKKVAREDVDVPNYYGRLATSILTRTFIVLLSSEAASCFRVMHSNSVLSVTARILNILIRSLSSEEQSLALKELWKLFVSGEPSQVRSAVAGGFRPFQGESASELDSSIIIFAAIFAGLRREVEIPQHKHALPDFFKANVELARSSATSEVRQAHLVITSVLVNKYASISGQVSEVVDGLITGLKSPNQSLETAENNIRLLFWIGKGLVTKGDKSVVKLLPRLVELLNSQQFGSVARRGFAVLFGDNEFINQSNHAVLSRLAKQKAFALSVPEIVEGFKSAQADLKSNYLVALSAILRSVPSEVILPELPELFPLLLQSLDLDEDADVKKATIGTLYVTITESPGAAKEHMKSLITRLLKAASEVSTNPPRVRASALRCLKTFPSVIGNDDVRPYKSLVVRSLVPVLDDPKRAVRKEAVTCRAKWIAIDEPED</sequence>
<organism evidence="8 9">
    <name type="scientific">Ascobolus immersus RN42</name>
    <dbReference type="NCBI Taxonomy" id="1160509"/>
    <lineage>
        <taxon>Eukaryota</taxon>
        <taxon>Fungi</taxon>
        <taxon>Dikarya</taxon>
        <taxon>Ascomycota</taxon>
        <taxon>Pezizomycotina</taxon>
        <taxon>Pezizomycetes</taxon>
        <taxon>Pezizales</taxon>
        <taxon>Ascobolaceae</taxon>
        <taxon>Ascobolus</taxon>
    </lineage>
</organism>
<dbReference type="GO" id="GO:0097361">
    <property type="term" value="C:cytosolic [4Fe-4S] assembly targeting complex"/>
    <property type="evidence" value="ECO:0007669"/>
    <property type="project" value="UniProtKB-UniRule"/>
</dbReference>
<evidence type="ECO:0000256" key="5">
    <source>
        <dbReference type="RuleBase" id="RU367072"/>
    </source>
</evidence>
<proteinExistence type="inferred from homology"/>
<dbReference type="InterPro" id="IPR039920">
    <property type="entry name" value="MMS19"/>
</dbReference>
<dbReference type="InterPro" id="IPR016024">
    <property type="entry name" value="ARM-type_fold"/>
</dbReference>
<evidence type="ECO:0000256" key="4">
    <source>
        <dbReference type="ARBA" id="ARBA00023242"/>
    </source>
</evidence>
<keyword evidence="5" id="KW-0234">DNA repair</keyword>
<dbReference type="SUPFAM" id="SSF48371">
    <property type="entry name" value="ARM repeat"/>
    <property type="match status" value="1"/>
</dbReference>
<evidence type="ECO:0000259" key="6">
    <source>
        <dbReference type="Pfam" id="PF12460"/>
    </source>
</evidence>
<dbReference type="STRING" id="1160509.A0A3N4IPQ4"/>
<gene>
    <name evidence="8" type="ORF">BJ508DRAFT_317056</name>
</gene>
<dbReference type="AlphaFoldDB" id="A0A3N4IPQ4"/>